<organism evidence="1 2">
    <name type="scientific">Rubroshorea leprosula</name>
    <dbReference type="NCBI Taxonomy" id="152421"/>
    <lineage>
        <taxon>Eukaryota</taxon>
        <taxon>Viridiplantae</taxon>
        <taxon>Streptophyta</taxon>
        <taxon>Embryophyta</taxon>
        <taxon>Tracheophyta</taxon>
        <taxon>Spermatophyta</taxon>
        <taxon>Magnoliopsida</taxon>
        <taxon>eudicotyledons</taxon>
        <taxon>Gunneridae</taxon>
        <taxon>Pentapetalae</taxon>
        <taxon>rosids</taxon>
        <taxon>malvids</taxon>
        <taxon>Malvales</taxon>
        <taxon>Dipterocarpaceae</taxon>
        <taxon>Rubroshorea</taxon>
    </lineage>
</organism>
<reference evidence="1 2" key="1">
    <citation type="journal article" date="2021" name="Commun. Biol.">
        <title>The genome of Shorea leprosula (Dipterocarpaceae) highlights the ecological relevance of drought in aseasonal tropical rainforests.</title>
        <authorList>
            <person name="Ng K.K.S."/>
            <person name="Kobayashi M.J."/>
            <person name="Fawcett J.A."/>
            <person name="Hatakeyama M."/>
            <person name="Paape T."/>
            <person name="Ng C.H."/>
            <person name="Ang C.C."/>
            <person name="Tnah L.H."/>
            <person name="Lee C.T."/>
            <person name="Nishiyama T."/>
            <person name="Sese J."/>
            <person name="O'Brien M.J."/>
            <person name="Copetti D."/>
            <person name="Mohd Noor M.I."/>
            <person name="Ong R.C."/>
            <person name="Putra M."/>
            <person name="Sireger I.Z."/>
            <person name="Indrioko S."/>
            <person name="Kosugi Y."/>
            <person name="Izuno A."/>
            <person name="Isagi Y."/>
            <person name="Lee S.L."/>
            <person name="Shimizu K.K."/>
        </authorList>
    </citation>
    <scope>NUCLEOTIDE SEQUENCE [LARGE SCALE GENOMIC DNA]</scope>
    <source>
        <strain evidence="1">214</strain>
    </source>
</reference>
<evidence type="ECO:0000313" key="2">
    <source>
        <dbReference type="Proteomes" id="UP001054252"/>
    </source>
</evidence>
<protein>
    <submittedName>
        <fullName evidence="1">Uncharacterized protein</fullName>
    </submittedName>
</protein>
<keyword evidence="2" id="KW-1185">Reference proteome</keyword>
<dbReference type="Proteomes" id="UP001054252">
    <property type="component" value="Unassembled WGS sequence"/>
</dbReference>
<sequence length="40" mass="4570">MHFSKVSSSRRAYVIICASVSTKYRETTPGGWKNMRCFIA</sequence>
<gene>
    <name evidence="1" type="ORF">SLEP1_g21565</name>
</gene>
<accession>A0AAV5JFM4</accession>
<proteinExistence type="predicted"/>
<comment type="caution">
    <text evidence="1">The sequence shown here is derived from an EMBL/GenBank/DDBJ whole genome shotgun (WGS) entry which is preliminary data.</text>
</comment>
<dbReference type="EMBL" id="BPVZ01000031">
    <property type="protein sequence ID" value="GKV10158.1"/>
    <property type="molecule type" value="Genomic_DNA"/>
</dbReference>
<evidence type="ECO:0000313" key="1">
    <source>
        <dbReference type="EMBL" id="GKV10158.1"/>
    </source>
</evidence>
<dbReference type="AlphaFoldDB" id="A0AAV5JFM4"/>
<name>A0AAV5JFM4_9ROSI</name>